<evidence type="ECO:0000313" key="6">
    <source>
        <dbReference type="EMBL" id="KAJ8568859.1"/>
    </source>
</evidence>
<evidence type="ECO:0000256" key="1">
    <source>
        <dbReference type="ARBA" id="ARBA00008668"/>
    </source>
</evidence>
<dbReference type="InterPro" id="IPR036514">
    <property type="entry name" value="SGNH_hydro_sf"/>
</dbReference>
<feature type="chain" id="PRO_5040480733" evidence="5">
    <location>
        <begin position="25"/>
        <end position="387"/>
    </location>
</feature>
<organism evidence="6 7">
    <name type="scientific">Anisodus acutangulus</name>
    <dbReference type="NCBI Taxonomy" id="402998"/>
    <lineage>
        <taxon>Eukaryota</taxon>
        <taxon>Viridiplantae</taxon>
        <taxon>Streptophyta</taxon>
        <taxon>Embryophyta</taxon>
        <taxon>Tracheophyta</taxon>
        <taxon>Spermatophyta</taxon>
        <taxon>Magnoliopsida</taxon>
        <taxon>eudicotyledons</taxon>
        <taxon>Gunneridae</taxon>
        <taxon>Pentapetalae</taxon>
        <taxon>asterids</taxon>
        <taxon>lamiids</taxon>
        <taxon>Solanales</taxon>
        <taxon>Solanaceae</taxon>
        <taxon>Solanoideae</taxon>
        <taxon>Hyoscyameae</taxon>
        <taxon>Anisodus</taxon>
    </lineage>
</organism>
<dbReference type="OrthoDB" id="1600564at2759"/>
<sequence length="387" mass="42203">MASSSNCFICIIIFLIASFGHVFGCYEFIISFGDSLADTGNLIRLSRSNNHVTSAVLPYGETFFHHPTGRFSDGRLVIDFIAESMGFPFLPPYAGVMKNMSSSKNSIIKGVNFAVAGATAVDISFLEKRGIKNPATNVSLGTQLDWFKQMLPILCKSPTSCRKFLGNALVLMGEIGGNDYNHPFSQGKSGEEVNSYVPAVISAIGLAINELIELGAQTLIVPGNLPIGCSSSYLTTFKDSNKNDYDTSTGCINWLNDFAEYHNQLLQEEIHRIREIHPHANIIYADYYNAAMQIYKSPKAFGFTSTIVACCGGGGPYNFKSNIKCGSPSSNVCENPSSYFSWDGVHLTEEAYKLIAKGLLQGPYTIPHMNGLCNSFDGLSIKELSDQ</sequence>
<dbReference type="PANTHER" id="PTHR22835:SF670">
    <property type="entry name" value="GDSL-LIKE LIPASE_ACYLHYDROLASE"/>
    <property type="match status" value="1"/>
</dbReference>
<proteinExistence type="inferred from homology"/>
<dbReference type="InterPro" id="IPR001087">
    <property type="entry name" value="GDSL"/>
</dbReference>
<dbReference type="AlphaFoldDB" id="A0A9Q1RRL4"/>
<dbReference type="InterPro" id="IPR035669">
    <property type="entry name" value="SGNH_plant_lipase-like"/>
</dbReference>
<protein>
    <submittedName>
        <fullName evidence="6">Uncharacterized protein</fullName>
    </submittedName>
</protein>
<comment type="similarity">
    <text evidence="1">Belongs to the 'GDSL' lipolytic enzyme family.</text>
</comment>
<evidence type="ECO:0000313" key="7">
    <source>
        <dbReference type="Proteomes" id="UP001152561"/>
    </source>
</evidence>
<keyword evidence="2 5" id="KW-0732">Signal</keyword>
<dbReference type="EMBL" id="JAJAGQ010000003">
    <property type="protein sequence ID" value="KAJ8568859.1"/>
    <property type="molecule type" value="Genomic_DNA"/>
</dbReference>
<dbReference type="Proteomes" id="UP001152561">
    <property type="component" value="Unassembled WGS sequence"/>
</dbReference>
<dbReference type="GO" id="GO:0016788">
    <property type="term" value="F:hydrolase activity, acting on ester bonds"/>
    <property type="evidence" value="ECO:0007669"/>
    <property type="project" value="InterPro"/>
</dbReference>
<evidence type="ECO:0000256" key="4">
    <source>
        <dbReference type="ARBA" id="ARBA00023180"/>
    </source>
</evidence>
<dbReference type="PANTHER" id="PTHR22835">
    <property type="entry name" value="ZINC FINGER FYVE DOMAIN CONTAINING PROTEIN"/>
    <property type="match status" value="1"/>
</dbReference>
<keyword evidence="7" id="KW-1185">Reference proteome</keyword>
<name>A0A9Q1RRL4_9SOLA</name>
<evidence type="ECO:0000256" key="5">
    <source>
        <dbReference type="SAM" id="SignalP"/>
    </source>
</evidence>
<dbReference type="SUPFAM" id="SSF52266">
    <property type="entry name" value="SGNH hydrolase"/>
    <property type="match status" value="1"/>
</dbReference>
<comment type="caution">
    <text evidence="6">The sequence shown here is derived from an EMBL/GenBank/DDBJ whole genome shotgun (WGS) entry which is preliminary data.</text>
</comment>
<evidence type="ECO:0000256" key="2">
    <source>
        <dbReference type="ARBA" id="ARBA00022729"/>
    </source>
</evidence>
<evidence type="ECO:0000256" key="3">
    <source>
        <dbReference type="ARBA" id="ARBA00022801"/>
    </source>
</evidence>
<keyword evidence="4" id="KW-0325">Glycoprotein</keyword>
<feature type="signal peptide" evidence="5">
    <location>
        <begin position="1"/>
        <end position="24"/>
    </location>
</feature>
<reference evidence="7" key="1">
    <citation type="journal article" date="2023" name="Proc. Natl. Acad. Sci. U.S.A.">
        <title>Genomic and structural basis for evolution of tropane alkaloid biosynthesis.</title>
        <authorList>
            <person name="Wanga Y.-J."/>
            <person name="Taina T."/>
            <person name="Yua J.-Y."/>
            <person name="Lia J."/>
            <person name="Xua B."/>
            <person name="Chenc J."/>
            <person name="D'Auriad J.C."/>
            <person name="Huanga J.-P."/>
            <person name="Huanga S.-X."/>
        </authorList>
    </citation>
    <scope>NUCLEOTIDE SEQUENCE [LARGE SCALE GENOMIC DNA]</scope>
    <source>
        <strain evidence="7">cv. KIB-2019</strain>
    </source>
</reference>
<dbReference type="Pfam" id="PF00657">
    <property type="entry name" value="Lipase_GDSL"/>
    <property type="match status" value="1"/>
</dbReference>
<dbReference type="Gene3D" id="3.40.50.1110">
    <property type="entry name" value="SGNH hydrolase"/>
    <property type="match status" value="1"/>
</dbReference>
<keyword evidence="3" id="KW-0378">Hydrolase</keyword>
<accession>A0A9Q1RRL4</accession>
<gene>
    <name evidence="6" type="ORF">K7X08_032556</name>
</gene>
<dbReference type="CDD" id="cd01837">
    <property type="entry name" value="SGNH_plant_lipase_like"/>
    <property type="match status" value="1"/>
</dbReference>